<evidence type="ECO:0000259" key="5">
    <source>
        <dbReference type="Pfam" id="PF26251"/>
    </source>
</evidence>
<feature type="domain" description="Trs120/TRAPPC9 TPR region" evidence="5">
    <location>
        <begin position="446"/>
        <end position="769"/>
    </location>
</feature>
<gene>
    <name evidence="9" type="ORF">SETTUDRAFT_176680</name>
</gene>
<feature type="region of interest" description="Disordered" evidence="3">
    <location>
        <begin position="409"/>
        <end position="436"/>
    </location>
</feature>
<dbReference type="Pfam" id="PF26254">
    <property type="entry name" value="Ig_TRAPPC9-Trs120_1st"/>
    <property type="match status" value="1"/>
</dbReference>
<name>R0KL31_EXST2</name>
<dbReference type="InterPro" id="IPR058563">
    <property type="entry name" value="Trs120_TRAPPC9_N"/>
</dbReference>
<dbReference type="PANTHER" id="PTHR21512">
    <property type="entry name" value="TRAFFICKING PROTEIN PARTICLE COMPLEX SUBUNIT 9"/>
    <property type="match status" value="1"/>
</dbReference>
<feature type="compositionally biased region" description="Basic and acidic residues" evidence="3">
    <location>
        <begin position="1487"/>
        <end position="1502"/>
    </location>
</feature>
<dbReference type="PANTHER" id="PTHR21512:SF5">
    <property type="entry name" value="TRAFFICKING PROTEIN PARTICLE COMPLEX SUBUNIT 9"/>
    <property type="match status" value="1"/>
</dbReference>
<dbReference type="InterPro" id="IPR058564">
    <property type="entry name" value="TPR_TRAPPC9_Trs120"/>
</dbReference>
<evidence type="ECO:0000259" key="8">
    <source>
        <dbReference type="Pfam" id="PF26283"/>
    </source>
</evidence>
<dbReference type="Pfam" id="PF26283">
    <property type="entry name" value="Ig_TRAPPC9-Trs120_4th"/>
    <property type="match status" value="1"/>
</dbReference>
<dbReference type="EMBL" id="KB908537">
    <property type="protein sequence ID" value="EOA88647.1"/>
    <property type="molecule type" value="Genomic_DNA"/>
</dbReference>
<feature type="compositionally biased region" description="Polar residues" evidence="3">
    <location>
        <begin position="234"/>
        <end position="260"/>
    </location>
</feature>
<dbReference type="InterPro" id="IPR058568">
    <property type="entry name" value="Ig_TRAPPC9_Trs120_4th"/>
</dbReference>
<evidence type="ECO:0000259" key="4">
    <source>
        <dbReference type="Pfam" id="PF08626"/>
    </source>
</evidence>
<dbReference type="Proteomes" id="UP000016935">
    <property type="component" value="Unassembled WGS sequence"/>
</dbReference>
<dbReference type="InterPro" id="IPR058567">
    <property type="entry name" value="Ig_TRAPPC9_Trs120_3rd"/>
</dbReference>
<organism evidence="9 10">
    <name type="scientific">Exserohilum turcicum (strain 28A)</name>
    <name type="common">Northern leaf blight fungus</name>
    <name type="synonym">Setosphaeria turcica</name>
    <dbReference type="NCBI Taxonomy" id="671987"/>
    <lineage>
        <taxon>Eukaryota</taxon>
        <taxon>Fungi</taxon>
        <taxon>Dikarya</taxon>
        <taxon>Ascomycota</taxon>
        <taxon>Pezizomycotina</taxon>
        <taxon>Dothideomycetes</taxon>
        <taxon>Pleosporomycetidae</taxon>
        <taxon>Pleosporales</taxon>
        <taxon>Pleosporineae</taxon>
        <taxon>Pleosporaceae</taxon>
        <taxon>Exserohilum</taxon>
    </lineage>
</organism>
<keyword evidence="10" id="KW-1185">Reference proteome</keyword>
<dbReference type="InterPro" id="IPR013935">
    <property type="entry name" value="Trs120_TRAPPC9"/>
</dbReference>
<feature type="region of interest" description="Disordered" evidence="3">
    <location>
        <begin position="1459"/>
        <end position="1502"/>
    </location>
</feature>
<evidence type="ECO:0000256" key="2">
    <source>
        <dbReference type="ARBA" id="ARBA00023034"/>
    </source>
</evidence>
<reference evidence="9 10" key="1">
    <citation type="journal article" date="2012" name="PLoS Pathog.">
        <title>Diverse lifestyles and strategies of plant pathogenesis encoded in the genomes of eighteen Dothideomycetes fungi.</title>
        <authorList>
            <person name="Ohm R.A."/>
            <person name="Feau N."/>
            <person name="Henrissat B."/>
            <person name="Schoch C.L."/>
            <person name="Horwitz B.A."/>
            <person name="Barry K.W."/>
            <person name="Condon B.J."/>
            <person name="Copeland A.C."/>
            <person name="Dhillon B."/>
            <person name="Glaser F."/>
            <person name="Hesse C.N."/>
            <person name="Kosti I."/>
            <person name="LaButti K."/>
            <person name="Lindquist E.A."/>
            <person name="Lucas S."/>
            <person name="Salamov A.A."/>
            <person name="Bradshaw R.E."/>
            <person name="Ciuffetti L."/>
            <person name="Hamelin R.C."/>
            <person name="Kema G.H.J."/>
            <person name="Lawrence C."/>
            <person name="Scott J.A."/>
            <person name="Spatafora J.W."/>
            <person name="Turgeon B.G."/>
            <person name="de Wit P.J.G.M."/>
            <person name="Zhong S."/>
            <person name="Goodwin S.B."/>
            <person name="Grigoriev I.V."/>
        </authorList>
    </citation>
    <scope>NUCLEOTIDE SEQUENCE [LARGE SCALE GENOMIC DNA]</scope>
    <source>
        <strain evidence="10">28A</strain>
    </source>
</reference>
<feature type="domain" description="Trs120/TRAPPC9 first Ig-like" evidence="6">
    <location>
        <begin position="783"/>
        <end position="972"/>
    </location>
</feature>
<dbReference type="GO" id="GO:0005802">
    <property type="term" value="C:trans-Golgi network"/>
    <property type="evidence" value="ECO:0007669"/>
    <property type="project" value="TreeGrafter"/>
</dbReference>
<evidence type="ECO:0000313" key="10">
    <source>
        <dbReference type="Proteomes" id="UP000016935"/>
    </source>
</evidence>
<dbReference type="Pfam" id="PF26280">
    <property type="entry name" value="Ig_TRAPPC9-Trs120_2nd"/>
    <property type="match status" value="1"/>
</dbReference>
<dbReference type="GeneID" id="19401489"/>
<dbReference type="STRING" id="671987.R0KL31"/>
<feature type="region of interest" description="Disordered" evidence="3">
    <location>
        <begin position="234"/>
        <end position="328"/>
    </location>
</feature>
<feature type="compositionally biased region" description="Polar residues" evidence="3">
    <location>
        <begin position="410"/>
        <end position="435"/>
    </location>
</feature>
<dbReference type="OrthoDB" id="27962at2759"/>
<feature type="compositionally biased region" description="Acidic residues" evidence="3">
    <location>
        <begin position="1342"/>
        <end position="1353"/>
    </location>
</feature>
<dbReference type="RefSeq" id="XP_008024014.1">
    <property type="nucleotide sequence ID" value="XM_008025823.1"/>
</dbReference>
<evidence type="ECO:0000313" key="9">
    <source>
        <dbReference type="EMBL" id="EOA88647.1"/>
    </source>
</evidence>
<feature type="domain" description="Trs120/TRAPPC9 N-terminal" evidence="4">
    <location>
        <begin position="5"/>
        <end position="402"/>
    </location>
</feature>
<dbReference type="eggNOG" id="KOG1953">
    <property type="taxonomic scope" value="Eukaryota"/>
</dbReference>
<dbReference type="Pfam" id="PF26251">
    <property type="entry name" value="TPR_TRAPPC9-Trs120"/>
    <property type="match status" value="1"/>
</dbReference>
<comment type="subcellular location">
    <subcellularLocation>
        <location evidence="1">Golgi apparatus</location>
    </subcellularLocation>
</comment>
<proteinExistence type="predicted"/>
<accession>R0KL31</accession>
<feature type="compositionally biased region" description="Low complexity" evidence="3">
    <location>
        <begin position="316"/>
        <end position="328"/>
    </location>
</feature>
<reference evidence="9 10" key="2">
    <citation type="journal article" date="2013" name="PLoS Genet.">
        <title>Comparative genome structure, secondary metabolite, and effector coding capacity across Cochliobolus pathogens.</title>
        <authorList>
            <person name="Condon B.J."/>
            <person name="Leng Y."/>
            <person name="Wu D."/>
            <person name="Bushley K.E."/>
            <person name="Ohm R.A."/>
            <person name="Otillar R."/>
            <person name="Martin J."/>
            <person name="Schackwitz W."/>
            <person name="Grimwood J."/>
            <person name="MohdZainudin N."/>
            <person name="Xue C."/>
            <person name="Wang R."/>
            <person name="Manning V.A."/>
            <person name="Dhillon B."/>
            <person name="Tu Z.J."/>
            <person name="Steffenson B.J."/>
            <person name="Salamov A."/>
            <person name="Sun H."/>
            <person name="Lowry S."/>
            <person name="LaButti K."/>
            <person name="Han J."/>
            <person name="Copeland A."/>
            <person name="Lindquist E."/>
            <person name="Barry K."/>
            <person name="Schmutz J."/>
            <person name="Baker S.E."/>
            <person name="Ciuffetti L.M."/>
            <person name="Grigoriev I.V."/>
            <person name="Zhong S."/>
            <person name="Turgeon B.G."/>
        </authorList>
    </citation>
    <scope>NUCLEOTIDE SEQUENCE [LARGE SCALE GENOMIC DNA]</scope>
    <source>
        <strain evidence="10">28A</strain>
    </source>
</reference>
<feature type="domain" description="Trs120/TRAPPC9 third Ig-like" evidence="7">
    <location>
        <begin position="1125"/>
        <end position="1320"/>
    </location>
</feature>
<evidence type="ECO:0000259" key="6">
    <source>
        <dbReference type="Pfam" id="PF26254"/>
    </source>
</evidence>
<dbReference type="InterPro" id="IPR058565">
    <property type="entry name" value="Ig_TRAPPC9_Trs120_1st"/>
</dbReference>
<sequence>MAADPLSPIAPARIRALLLPVGRIKRSRYLAFVDLLQQESLVRLGDVSPDPRPDRNMFSPLAWPDGTLLYDMSPSMPSAYHLSLSPFEQFREPLLVIGLGDASEYAWLQPSHAPDESSAETFDEPPPGDEDANSILFGIDDLREQFPRTYLHRLIMFDSSSQSRHPRLPEETLLVPPKSQLKTTTMKTLICDLTSTLLAEMTTLAKSIQALPTLTSPASQNGAAELTPSWATSDMSQLGRRNSQVSNPSRPVTPVSNIQKDTQRASMPILPSSSGTSLSTEDGRSASVGSQGGRTPATTFDEISGVNAGSTPHQPPNNSAKPSAPAKNTLADRVSLQGFGSGGVGERARNKGRGRISIVIGTLYMCAGQWTEAVRELTEGAAKARALSDHLWHAKALENIMIPQVCYSGSDRSNNKSPNHTPGNSSPDVSASAKQQNHDNSVDNLSFLLPDLITMILNLYTRASNFAGESLPPLAFSECIIRFSKLLAAINLSAGYLDDDALRHLVQNTPYKQKARLSVPRLNVHPTRNDIASMLFRALPGPVEASGMSPTDRVVVMAGVASVLSSLGLQRKKAIVMKEFITSLIPGLIQARKVGAAEMGVHPAAGLAALNIASGSHSGAGALSVGEGEAEHGIDAFLGLLGRIYGIPNSKGITPDMIIPTQKRDNQDNAPDNIASQRVVDEILAVSSMRAFGSLSLKLEVLRTCLSFCEALPDFDGVLHFTALLLRVAGPGTAPKSNSTDVFVSLPRDEQIRLYSNISRTVSAAKKLGLEHVETEYWDDFLVRGLFILDETEPLRLTQRQGTELKSDTKGQDGPFLYNAWVKEPQTTTANTILVANEEYRLIIALQNPYDFELGVESLRFAAEGVEFVGVERHFLLGPYRTQKFQITGTARSAGELKIIGCYVKLIGCRERLFPIFPEPWKPEREPKMKQLGLKACLGAPTSRPPSSLAPIIDRKAASQPKPESLKFSVIPDQPVIVITNVSLPQAAVMVLEGERKRFTITVKNTSSTTAVDFVHIFFQDTAMAAIHAATSNKDLPLAELHELEVQLAHYPSLRWCQSPDEESPCIKPGAEMDFTIEVVGRTRLTDATIQIDYANLGKRRSEIEDQFFTRQVSAHISITVNASVQLQRPDLVPLSGDICWAAPTPEPAKPIVSGKADAHLRSFIEHKKTQGHDDEYCMLLLDLRNSWPNPLSVKLEARHSTSSASDGDPWKNAFAVNEIIQPGHVSRVVLILPRVYLSAPHAAVPSLNPANQRQFVVSTSKISPETERASREAFWYRQSLLDLIRGTWTEEDGAENSRRHGTLELRGIRLSPRMVEAIKLDDLAISMSLSPDHPLMPDQKDQEEEDTQSEPEIEQLGRAKFAVKTDAFLTLTTTLHNRSPHAISPLLRLQPHISQLPHALALDLDKRLSWTGVLQRKLALLHPGATLTCELGLVPLCSGTYEVGALVEEAEVVGEMMRGSGGGSISSSGSGSASVGGEGSGGEAEAAEKEKEKDETERVLQGDVLGERRLRTWVLREPCVVVARR</sequence>
<evidence type="ECO:0000256" key="1">
    <source>
        <dbReference type="ARBA" id="ARBA00004555"/>
    </source>
</evidence>
<protein>
    <recommendedName>
        <fullName evidence="11">Hypercellular protein-like protein HypA</fullName>
    </recommendedName>
</protein>
<feature type="region of interest" description="Disordered" evidence="3">
    <location>
        <begin position="1330"/>
        <end position="1353"/>
    </location>
</feature>
<evidence type="ECO:0008006" key="11">
    <source>
        <dbReference type="Google" id="ProtNLM"/>
    </source>
</evidence>
<evidence type="ECO:0000256" key="3">
    <source>
        <dbReference type="SAM" id="MobiDB-lite"/>
    </source>
</evidence>
<evidence type="ECO:0000259" key="7">
    <source>
        <dbReference type="Pfam" id="PF26282"/>
    </source>
</evidence>
<dbReference type="HOGENOM" id="CLU_002231_0_0_1"/>
<feature type="domain" description="Trs120/TRAPPC9 fourth Ig-like" evidence="8">
    <location>
        <begin position="1345"/>
        <end position="1525"/>
    </location>
</feature>
<dbReference type="Pfam" id="PF08626">
    <property type="entry name" value="TRAPPC9-Trs120"/>
    <property type="match status" value="1"/>
</dbReference>
<dbReference type="Pfam" id="PF26282">
    <property type="entry name" value="Ig_TRAPPC9-Trs120_3rd"/>
    <property type="match status" value="1"/>
</dbReference>
<feature type="region of interest" description="Disordered" evidence="3">
    <location>
        <begin position="113"/>
        <end position="132"/>
    </location>
</feature>
<feature type="compositionally biased region" description="Acidic residues" evidence="3">
    <location>
        <begin position="117"/>
        <end position="132"/>
    </location>
</feature>
<keyword evidence="2" id="KW-0333">Golgi apparatus</keyword>
<feature type="compositionally biased region" description="Polar residues" evidence="3">
    <location>
        <begin position="271"/>
        <end position="280"/>
    </location>
</feature>